<name>A0AAN9PN64_CLITE</name>
<sequence>MEFCSVFLPSCSSLSPTPHVNFPRPHKTSLRFSLFNFYTQGNFQSKLMMIHEAGTRRFKPCGCVTVSEGNSSEVLNEDRMSRVCDKLIGVFMVDKPTPTDWRRLLAFSKEWNNLRPHFFARCQDRADTEVDPTMKEKLLRLARKLKQIDEDVQRHNDLLEVIRRDPSEISEIVSKHRKDFTKEFFVHLHTVAESYFDNKEEQDELGKLGNACLAAVQAYDAATESIEQLNAAELKFQDIINSPSLDAACRKIDNLAERKELDSTLVLMITKAWSDAKESNMMKDEVKDILYHLYKTAVGNLQRLVPKEIRIVKYLIQIEDPEEQLSALQDAFTPGEELEGNDVDNLYTTPEKLHTWIKSVVDAYHLSREGTLIREARDLLNPEVIQKLEVLKKVVEKNFM</sequence>
<accession>A0AAN9PN64</accession>
<keyword evidence="1" id="KW-0175">Coiled coil</keyword>
<reference evidence="2 3" key="1">
    <citation type="submission" date="2024-01" db="EMBL/GenBank/DDBJ databases">
        <title>The genomes of 5 underutilized Papilionoideae crops provide insights into root nodulation and disease resistance.</title>
        <authorList>
            <person name="Yuan L."/>
        </authorList>
    </citation>
    <scope>NUCLEOTIDE SEQUENCE [LARGE SCALE GENOMIC DNA]</scope>
    <source>
        <strain evidence="2">LY-2023</strain>
        <tissue evidence="2">Leaf</tissue>
    </source>
</reference>
<dbReference type="InterPro" id="IPR040320">
    <property type="entry name" value="At4g37920-like"/>
</dbReference>
<dbReference type="PANTHER" id="PTHR31755">
    <property type="entry name" value="FOLATE RECEPTOR-LIKE"/>
    <property type="match status" value="1"/>
</dbReference>
<protein>
    <submittedName>
        <fullName evidence="2">Uncharacterized protein</fullName>
    </submittedName>
</protein>
<dbReference type="GO" id="GO:0009535">
    <property type="term" value="C:chloroplast thylakoid membrane"/>
    <property type="evidence" value="ECO:0007669"/>
    <property type="project" value="TreeGrafter"/>
</dbReference>
<dbReference type="GO" id="GO:0009941">
    <property type="term" value="C:chloroplast envelope"/>
    <property type="evidence" value="ECO:0007669"/>
    <property type="project" value="TreeGrafter"/>
</dbReference>
<dbReference type="PANTHER" id="PTHR31755:SF3">
    <property type="entry name" value="EXOCYST COMPLEX COMPONENT SEC6"/>
    <property type="match status" value="1"/>
</dbReference>
<feature type="coiled-coil region" evidence="1">
    <location>
        <begin position="138"/>
        <end position="165"/>
    </location>
</feature>
<organism evidence="2 3">
    <name type="scientific">Clitoria ternatea</name>
    <name type="common">Butterfly pea</name>
    <dbReference type="NCBI Taxonomy" id="43366"/>
    <lineage>
        <taxon>Eukaryota</taxon>
        <taxon>Viridiplantae</taxon>
        <taxon>Streptophyta</taxon>
        <taxon>Embryophyta</taxon>
        <taxon>Tracheophyta</taxon>
        <taxon>Spermatophyta</taxon>
        <taxon>Magnoliopsida</taxon>
        <taxon>eudicotyledons</taxon>
        <taxon>Gunneridae</taxon>
        <taxon>Pentapetalae</taxon>
        <taxon>rosids</taxon>
        <taxon>fabids</taxon>
        <taxon>Fabales</taxon>
        <taxon>Fabaceae</taxon>
        <taxon>Papilionoideae</taxon>
        <taxon>50 kb inversion clade</taxon>
        <taxon>NPAAA clade</taxon>
        <taxon>indigoferoid/millettioid clade</taxon>
        <taxon>Phaseoleae</taxon>
        <taxon>Clitoria</taxon>
    </lineage>
</organism>
<evidence type="ECO:0000313" key="2">
    <source>
        <dbReference type="EMBL" id="KAK7303527.1"/>
    </source>
</evidence>
<evidence type="ECO:0000256" key="1">
    <source>
        <dbReference type="SAM" id="Coils"/>
    </source>
</evidence>
<evidence type="ECO:0000313" key="3">
    <source>
        <dbReference type="Proteomes" id="UP001359559"/>
    </source>
</evidence>
<gene>
    <name evidence="2" type="ORF">RJT34_14434</name>
</gene>
<dbReference type="EMBL" id="JAYKXN010000003">
    <property type="protein sequence ID" value="KAK7303527.1"/>
    <property type="molecule type" value="Genomic_DNA"/>
</dbReference>
<proteinExistence type="predicted"/>
<comment type="caution">
    <text evidence="2">The sequence shown here is derived from an EMBL/GenBank/DDBJ whole genome shotgun (WGS) entry which is preliminary data.</text>
</comment>
<dbReference type="AlphaFoldDB" id="A0AAN9PN64"/>
<keyword evidence="3" id="KW-1185">Reference proteome</keyword>
<dbReference type="Proteomes" id="UP001359559">
    <property type="component" value="Unassembled WGS sequence"/>
</dbReference>